<feature type="compositionally biased region" description="Polar residues" evidence="1">
    <location>
        <begin position="183"/>
        <end position="195"/>
    </location>
</feature>
<dbReference type="EnsemblMetazoa" id="XM_050652716.1">
    <property type="protein sequence ID" value="XP_050508673.1"/>
    <property type="gene ID" value="LOC126885910"/>
</dbReference>
<keyword evidence="2" id="KW-0732">Signal</keyword>
<evidence type="ECO:0000313" key="3">
    <source>
        <dbReference type="EnsemblMetazoa" id="XP_050508673.1"/>
    </source>
</evidence>
<dbReference type="Proteomes" id="UP001652700">
    <property type="component" value="Unplaced"/>
</dbReference>
<evidence type="ECO:0000256" key="2">
    <source>
        <dbReference type="SAM" id="SignalP"/>
    </source>
</evidence>
<feature type="signal peptide" evidence="2">
    <location>
        <begin position="1"/>
        <end position="23"/>
    </location>
</feature>
<reference evidence="3" key="1">
    <citation type="submission" date="2025-05" db="UniProtKB">
        <authorList>
            <consortium name="EnsemblMetazoa"/>
        </authorList>
    </citation>
    <scope>IDENTIFICATION</scope>
</reference>
<accession>A0ABM5KET3</accession>
<keyword evidence="4" id="KW-1185">Reference proteome</keyword>
<feature type="chain" id="PRO_5047160156" description="Integumentary mucin C.1-like" evidence="2">
    <location>
        <begin position="24"/>
        <end position="217"/>
    </location>
</feature>
<feature type="region of interest" description="Disordered" evidence="1">
    <location>
        <begin position="111"/>
        <end position="195"/>
    </location>
</feature>
<feature type="compositionally biased region" description="Low complexity" evidence="1">
    <location>
        <begin position="111"/>
        <end position="182"/>
    </location>
</feature>
<evidence type="ECO:0000313" key="4">
    <source>
        <dbReference type="Proteomes" id="UP001652700"/>
    </source>
</evidence>
<protein>
    <recommendedName>
        <fullName evidence="5">Integumentary mucin C.1-like</fullName>
    </recommendedName>
</protein>
<dbReference type="GeneID" id="126885910"/>
<organism evidence="3 4">
    <name type="scientific">Diabrotica virgifera virgifera</name>
    <name type="common">western corn rootworm</name>
    <dbReference type="NCBI Taxonomy" id="50390"/>
    <lineage>
        <taxon>Eukaryota</taxon>
        <taxon>Metazoa</taxon>
        <taxon>Ecdysozoa</taxon>
        <taxon>Arthropoda</taxon>
        <taxon>Hexapoda</taxon>
        <taxon>Insecta</taxon>
        <taxon>Pterygota</taxon>
        <taxon>Neoptera</taxon>
        <taxon>Endopterygota</taxon>
        <taxon>Coleoptera</taxon>
        <taxon>Polyphaga</taxon>
        <taxon>Cucujiformia</taxon>
        <taxon>Chrysomeloidea</taxon>
        <taxon>Chrysomelidae</taxon>
        <taxon>Galerucinae</taxon>
        <taxon>Diabroticina</taxon>
        <taxon>Diabroticites</taxon>
        <taxon>Diabrotica</taxon>
    </lineage>
</organism>
<evidence type="ECO:0000256" key="1">
    <source>
        <dbReference type="SAM" id="MobiDB-lite"/>
    </source>
</evidence>
<name>A0ABM5KET3_DIAVI</name>
<proteinExistence type="predicted"/>
<evidence type="ECO:0008006" key="5">
    <source>
        <dbReference type="Google" id="ProtNLM"/>
    </source>
</evidence>
<dbReference type="RefSeq" id="XP_050508673.1">
    <property type="nucleotide sequence ID" value="XM_050652716.1"/>
</dbReference>
<sequence length="217" mass="23609">MTSLLKISLLIFLLLLAIDQGHALECYTCIATRYEHNRCQRYATKHSLPVIKCHENATHCVSFFNDDIVARTCGTAHTCDETNSVECHLCTESYCNFHNMYRRRYIRQAENNEATNTTTTTAQSETTTTTANAQNSSTTISSTAAANAQTSSFTTSPSTGSTTTAANTDTDTASSDAPSTTSNLEQTAPTQESTSTATSLFQSVFTIFVIVSLLCIF</sequence>